<dbReference type="InterPro" id="IPR039536">
    <property type="entry name" value="TetR_C_Proteobacteria"/>
</dbReference>
<evidence type="ECO:0000256" key="3">
    <source>
        <dbReference type="SAM" id="MobiDB-lite"/>
    </source>
</evidence>
<dbReference type="Pfam" id="PF14246">
    <property type="entry name" value="TetR_C_7"/>
    <property type="match status" value="1"/>
</dbReference>
<evidence type="ECO:0000313" key="5">
    <source>
        <dbReference type="EMBL" id="MDO6966848.1"/>
    </source>
</evidence>
<name>A0ABT8YU39_9HYPH</name>
<feature type="region of interest" description="Disordered" evidence="3">
    <location>
        <begin position="1"/>
        <end position="20"/>
    </location>
</feature>
<dbReference type="Gene3D" id="1.10.357.10">
    <property type="entry name" value="Tetracycline Repressor, domain 2"/>
    <property type="match status" value="1"/>
</dbReference>
<dbReference type="InterPro" id="IPR050109">
    <property type="entry name" value="HTH-type_TetR-like_transc_reg"/>
</dbReference>
<keyword evidence="1 2" id="KW-0238">DNA-binding</keyword>
<dbReference type="EMBL" id="JAUOZU010000022">
    <property type="protein sequence ID" value="MDO6966848.1"/>
    <property type="molecule type" value="Genomic_DNA"/>
</dbReference>
<reference evidence="5" key="2">
    <citation type="submission" date="2023-07" db="EMBL/GenBank/DDBJ databases">
        <authorList>
            <person name="Shen H."/>
        </authorList>
    </citation>
    <scope>NUCLEOTIDE SEQUENCE</scope>
    <source>
        <strain evidence="5">TNR-22</strain>
    </source>
</reference>
<dbReference type="InterPro" id="IPR001647">
    <property type="entry name" value="HTH_TetR"/>
</dbReference>
<dbReference type="InterPro" id="IPR009057">
    <property type="entry name" value="Homeodomain-like_sf"/>
</dbReference>
<feature type="domain" description="HTH tetR-type" evidence="4">
    <location>
        <begin position="20"/>
        <end position="80"/>
    </location>
</feature>
<keyword evidence="6" id="KW-1185">Reference proteome</keyword>
<protein>
    <submittedName>
        <fullName evidence="5">TetR/AcrR family transcriptional regulator</fullName>
    </submittedName>
</protein>
<gene>
    <name evidence="5" type="ORF">Q4481_23080</name>
</gene>
<dbReference type="PRINTS" id="PR00455">
    <property type="entry name" value="HTHTETR"/>
</dbReference>
<dbReference type="Proteomes" id="UP001174932">
    <property type="component" value="Unassembled WGS sequence"/>
</dbReference>
<evidence type="ECO:0000259" key="4">
    <source>
        <dbReference type="PROSITE" id="PS50977"/>
    </source>
</evidence>
<reference evidence="5" key="1">
    <citation type="journal article" date="2015" name="Int. J. Syst. Evol. Microbiol.">
        <title>Rhizobium alvei sp. nov., isolated from a freshwater river.</title>
        <authorList>
            <person name="Sheu S.Y."/>
            <person name="Huang H.W."/>
            <person name="Young C.C."/>
            <person name="Chen W.M."/>
        </authorList>
    </citation>
    <scope>NUCLEOTIDE SEQUENCE</scope>
    <source>
        <strain evidence="5">TNR-22</strain>
    </source>
</reference>
<dbReference type="Pfam" id="PF00440">
    <property type="entry name" value="TetR_N"/>
    <property type="match status" value="1"/>
</dbReference>
<dbReference type="SUPFAM" id="SSF46689">
    <property type="entry name" value="Homeodomain-like"/>
    <property type="match status" value="1"/>
</dbReference>
<proteinExistence type="predicted"/>
<dbReference type="PANTHER" id="PTHR30055:SF223">
    <property type="entry name" value="HTH-TYPE TRANSCRIPTIONAL REGULATOR UIDR"/>
    <property type="match status" value="1"/>
</dbReference>
<evidence type="ECO:0000313" key="6">
    <source>
        <dbReference type="Proteomes" id="UP001174932"/>
    </source>
</evidence>
<evidence type="ECO:0000256" key="2">
    <source>
        <dbReference type="PROSITE-ProRule" id="PRU00335"/>
    </source>
</evidence>
<organism evidence="5 6">
    <name type="scientific">Rhizobium alvei</name>
    <dbReference type="NCBI Taxonomy" id="1132659"/>
    <lineage>
        <taxon>Bacteria</taxon>
        <taxon>Pseudomonadati</taxon>
        <taxon>Pseudomonadota</taxon>
        <taxon>Alphaproteobacteria</taxon>
        <taxon>Hyphomicrobiales</taxon>
        <taxon>Rhizobiaceae</taxon>
        <taxon>Rhizobium/Agrobacterium group</taxon>
        <taxon>Rhizobium</taxon>
    </lineage>
</organism>
<dbReference type="PANTHER" id="PTHR30055">
    <property type="entry name" value="HTH-TYPE TRANSCRIPTIONAL REGULATOR RUTR"/>
    <property type="match status" value="1"/>
</dbReference>
<dbReference type="RefSeq" id="WP_304378777.1">
    <property type="nucleotide sequence ID" value="NZ_JAUOZU010000022.1"/>
</dbReference>
<comment type="caution">
    <text evidence="5">The sequence shown here is derived from an EMBL/GenBank/DDBJ whole genome shotgun (WGS) entry which is preliminary data.</text>
</comment>
<evidence type="ECO:0000256" key="1">
    <source>
        <dbReference type="ARBA" id="ARBA00023125"/>
    </source>
</evidence>
<sequence length="214" mass="23882">MDDERKPMRLRGRPKTANDDAHRDQITQVAAELIRVNGYAGTSMNDVATAARVSLSTIYRLFSSKSELFGAVVALHRFSILALPGDYDGLPIEDALMRIFGIEEDDQQSQTRHELLDRLIAATRQFPELEPVLFENGPRQAKSLLAGWLEQQRAQGRMTITDSTVAASMLMDVVFGARPPNDDGAPPKPRFPDRAPYLRQCFRMLADGLKPRTG</sequence>
<dbReference type="PROSITE" id="PS50977">
    <property type="entry name" value="HTH_TETR_2"/>
    <property type="match status" value="1"/>
</dbReference>
<feature type="DNA-binding region" description="H-T-H motif" evidence="2">
    <location>
        <begin position="43"/>
        <end position="62"/>
    </location>
</feature>
<accession>A0ABT8YU39</accession>